<proteinExistence type="predicted"/>
<organism evidence="3 4">
    <name type="scientific">Leptosia nina</name>
    <dbReference type="NCBI Taxonomy" id="320188"/>
    <lineage>
        <taxon>Eukaryota</taxon>
        <taxon>Metazoa</taxon>
        <taxon>Ecdysozoa</taxon>
        <taxon>Arthropoda</taxon>
        <taxon>Hexapoda</taxon>
        <taxon>Insecta</taxon>
        <taxon>Pterygota</taxon>
        <taxon>Neoptera</taxon>
        <taxon>Endopterygota</taxon>
        <taxon>Lepidoptera</taxon>
        <taxon>Glossata</taxon>
        <taxon>Ditrysia</taxon>
        <taxon>Papilionoidea</taxon>
        <taxon>Pieridae</taxon>
        <taxon>Pierinae</taxon>
        <taxon>Leptosia</taxon>
    </lineage>
</organism>
<dbReference type="CDD" id="cd09076">
    <property type="entry name" value="L1-EN"/>
    <property type="match status" value="1"/>
</dbReference>
<feature type="compositionally biased region" description="Basic and acidic residues" evidence="1">
    <location>
        <begin position="54"/>
        <end position="64"/>
    </location>
</feature>
<dbReference type="Pfam" id="PF03372">
    <property type="entry name" value="Exo_endo_phos"/>
    <property type="match status" value="1"/>
</dbReference>
<gene>
    <name evidence="3" type="ORF">LNINA_LOCUS6099</name>
</gene>
<evidence type="ECO:0000256" key="1">
    <source>
        <dbReference type="SAM" id="MobiDB-lite"/>
    </source>
</evidence>
<dbReference type="PANTHER" id="PTHR23227:SF67">
    <property type="entry name" value="CRANIOFACIAL DEVELOPMENT PROTEIN 2-LIKE"/>
    <property type="match status" value="1"/>
</dbReference>
<feature type="domain" description="Endonuclease/exonuclease/phosphatase" evidence="2">
    <location>
        <begin position="129"/>
        <end position="365"/>
    </location>
</feature>
<accession>A0AAV1JBI6</accession>
<keyword evidence="4" id="KW-1185">Reference proteome</keyword>
<dbReference type="InterPro" id="IPR036691">
    <property type="entry name" value="Endo/exonu/phosph_ase_sf"/>
</dbReference>
<dbReference type="Proteomes" id="UP001497472">
    <property type="component" value="Unassembled WGS sequence"/>
</dbReference>
<feature type="compositionally biased region" description="Polar residues" evidence="1">
    <location>
        <begin position="65"/>
        <end position="78"/>
    </location>
</feature>
<feature type="region of interest" description="Disordered" evidence="1">
    <location>
        <begin position="54"/>
        <end position="78"/>
    </location>
</feature>
<dbReference type="EMBL" id="CAVLEF010000008">
    <property type="protein sequence ID" value="CAK1546536.1"/>
    <property type="molecule type" value="Genomic_DNA"/>
</dbReference>
<dbReference type="AlphaFoldDB" id="A0AAV1JBI6"/>
<evidence type="ECO:0000313" key="3">
    <source>
        <dbReference type="EMBL" id="CAK1546536.1"/>
    </source>
</evidence>
<sequence>MKVRKNLKDIYITEDYTKEVLEKRKLLQTRLKEERMKGNFAYLKYDKLVVKENNTTKEKRKREVSSSPQDNTTIKKQTWTPSQNRRNAFDVMRARANSLRLVLVGEYDQDPLNIANKKKRKQRNDIYIATLNCRSLRTTEKLQELELALDEIKWDIVGISEVRRFGEKIEDHGKYILHHIGETPGLFGVGFLVKRYLAKGIQELRGISERIALLSIKLPVDGDEEQLWSIIQAYSPTESNRKDDITKIDKFYEDLHSVCAKAHKNIIVMGDFNGQIGKQKNGEEYTMGVYGHGIRSKNGSRVVSFAVENKLSILNSFYKKKASKKWTWISPNGLYKNEIDYIMSNNLKVFKDLSVLNNFNFNSDHRIVRAKLSEAHAKRPRKFHNSIKAIECTGDTDLLLNNLDITFQCGEKGNKYKSIHEKYNNLLQQLKLETKKVNMISKAEISLKSKQLLQERKELIQLGKYNNERSHKIAEISKEISKQLRKERKTKRLTTLKKHIEKTGGIRKAIKELNYKKDWISNMRKKDKEKTSNRSEILEVATDYYKKLYQSGKGEQVTETYNPKTPELWK</sequence>
<dbReference type="InterPro" id="IPR005135">
    <property type="entry name" value="Endo/exonuclease/phosphatase"/>
</dbReference>
<evidence type="ECO:0000259" key="2">
    <source>
        <dbReference type="Pfam" id="PF03372"/>
    </source>
</evidence>
<dbReference type="InterPro" id="IPR027124">
    <property type="entry name" value="Swc5/CFDP1/2"/>
</dbReference>
<evidence type="ECO:0000313" key="4">
    <source>
        <dbReference type="Proteomes" id="UP001497472"/>
    </source>
</evidence>
<dbReference type="PANTHER" id="PTHR23227">
    <property type="entry name" value="BUCENTAUR RELATED"/>
    <property type="match status" value="1"/>
</dbReference>
<name>A0AAV1JBI6_9NEOP</name>
<dbReference type="GO" id="GO:0003824">
    <property type="term" value="F:catalytic activity"/>
    <property type="evidence" value="ECO:0007669"/>
    <property type="project" value="InterPro"/>
</dbReference>
<reference evidence="3 4" key="1">
    <citation type="submission" date="2023-11" db="EMBL/GenBank/DDBJ databases">
        <authorList>
            <person name="Okamura Y."/>
        </authorList>
    </citation>
    <scope>NUCLEOTIDE SEQUENCE [LARGE SCALE GENOMIC DNA]</scope>
</reference>
<comment type="caution">
    <text evidence="3">The sequence shown here is derived from an EMBL/GenBank/DDBJ whole genome shotgun (WGS) entry which is preliminary data.</text>
</comment>
<dbReference type="SUPFAM" id="SSF56219">
    <property type="entry name" value="DNase I-like"/>
    <property type="match status" value="1"/>
</dbReference>
<dbReference type="Gene3D" id="3.60.10.10">
    <property type="entry name" value="Endonuclease/exonuclease/phosphatase"/>
    <property type="match status" value="1"/>
</dbReference>
<protein>
    <recommendedName>
        <fullName evidence="2">Endonuclease/exonuclease/phosphatase domain-containing protein</fullName>
    </recommendedName>
</protein>